<dbReference type="AlphaFoldDB" id="A0AAD6FAN4"/>
<reference evidence="2" key="1">
    <citation type="submission" date="2022-11" db="EMBL/GenBank/DDBJ databases">
        <title>Chromosome-level genome of Pogonophryne albipinna.</title>
        <authorList>
            <person name="Jo E."/>
        </authorList>
    </citation>
    <scope>NUCLEOTIDE SEQUENCE</scope>
    <source>
        <strain evidence="2">SGF0006</strain>
        <tissue evidence="2">Muscle</tissue>
    </source>
</reference>
<keyword evidence="1" id="KW-0812">Transmembrane</keyword>
<organism evidence="2 3">
    <name type="scientific">Pogonophryne albipinna</name>
    <dbReference type="NCBI Taxonomy" id="1090488"/>
    <lineage>
        <taxon>Eukaryota</taxon>
        <taxon>Metazoa</taxon>
        <taxon>Chordata</taxon>
        <taxon>Craniata</taxon>
        <taxon>Vertebrata</taxon>
        <taxon>Euteleostomi</taxon>
        <taxon>Actinopterygii</taxon>
        <taxon>Neopterygii</taxon>
        <taxon>Teleostei</taxon>
        <taxon>Neoteleostei</taxon>
        <taxon>Acanthomorphata</taxon>
        <taxon>Eupercaria</taxon>
        <taxon>Perciformes</taxon>
        <taxon>Notothenioidei</taxon>
        <taxon>Pogonophryne</taxon>
    </lineage>
</organism>
<keyword evidence="3" id="KW-1185">Reference proteome</keyword>
<evidence type="ECO:0000313" key="3">
    <source>
        <dbReference type="Proteomes" id="UP001219934"/>
    </source>
</evidence>
<evidence type="ECO:0000313" key="2">
    <source>
        <dbReference type="EMBL" id="KAJ4926925.1"/>
    </source>
</evidence>
<keyword evidence="1" id="KW-0472">Membrane</keyword>
<sequence>MMSSAQSPVSCETCCRSVYIGAVRPLFSGPSDRYSPGRQTVIHRAVRPLFSGPSDRYSPGRQTVIHRAVRPLFSGPFRSAPSSQTPHTEFYWLSDFLSGSMISSEGTVAAGEARFHRLYAWFDPESAAVVTILLGLFQVLLSVPLAYADQTLPKLFILPLVLGILVCISSF</sequence>
<proteinExistence type="predicted"/>
<keyword evidence="1" id="KW-1133">Transmembrane helix</keyword>
<name>A0AAD6FAN4_9TELE</name>
<dbReference type="EMBL" id="JAPTMU010000019">
    <property type="protein sequence ID" value="KAJ4926925.1"/>
    <property type="molecule type" value="Genomic_DNA"/>
</dbReference>
<feature type="transmembrane region" description="Helical" evidence="1">
    <location>
        <begin position="127"/>
        <end position="147"/>
    </location>
</feature>
<accession>A0AAD6FAN4</accession>
<evidence type="ECO:0000256" key="1">
    <source>
        <dbReference type="SAM" id="Phobius"/>
    </source>
</evidence>
<protein>
    <submittedName>
        <fullName evidence="2">Uncharacterized protein</fullName>
    </submittedName>
</protein>
<comment type="caution">
    <text evidence="2">The sequence shown here is derived from an EMBL/GenBank/DDBJ whole genome shotgun (WGS) entry which is preliminary data.</text>
</comment>
<gene>
    <name evidence="2" type="ORF">JOQ06_014667</name>
</gene>
<dbReference type="Proteomes" id="UP001219934">
    <property type="component" value="Unassembled WGS sequence"/>
</dbReference>